<evidence type="ECO:0000256" key="2">
    <source>
        <dbReference type="ARBA" id="ARBA00008974"/>
    </source>
</evidence>
<dbReference type="InterPro" id="IPR045225">
    <property type="entry name" value="Uracil/uridine/allantoin_perm"/>
</dbReference>
<dbReference type="GO" id="GO:0005886">
    <property type="term" value="C:plasma membrane"/>
    <property type="evidence" value="ECO:0007669"/>
    <property type="project" value="TreeGrafter"/>
</dbReference>
<keyword evidence="4 7" id="KW-1133">Transmembrane helix</keyword>
<feature type="transmembrane region" description="Helical" evidence="7">
    <location>
        <begin position="424"/>
        <end position="443"/>
    </location>
</feature>
<dbReference type="EMBL" id="JABCIY010000070">
    <property type="protein sequence ID" value="KAF7193846.1"/>
    <property type="molecule type" value="Genomic_DNA"/>
</dbReference>
<keyword evidence="3 7" id="KW-0812">Transmembrane</keyword>
<name>A0A8H6RJZ3_9PEZI</name>
<dbReference type="Gene3D" id="1.10.4160.10">
    <property type="entry name" value="Hydantoin permease"/>
    <property type="match status" value="2"/>
</dbReference>
<evidence type="ECO:0000256" key="3">
    <source>
        <dbReference type="ARBA" id="ARBA00022692"/>
    </source>
</evidence>
<comment type="caution">
    <text evidence="8">The sequence shown here is derived from an EMBL/GenBank/DDBJ whole genome shotgun (WGS) entry which is preliminary data.</text>
</comment>
<protein>
    <submittedName>
        <fullName evidence="8">Transporter aclS</fullName>
    </submittedName>
</protein>
<feature type="transmembrane region" description="Helical" evidence="7">
    <location>
        <begin position="54"/>
        <end position="76"/>
    </location>
</feature>
<evidence type="ECO:0000256" key="6">
    <source>
        <dbReference type="SAM" id="MobiDB-lite"/>
    </source>
</evidence>
<evidence type="ECO:0000256" key="1">
    <source>
        <dbReference type="ARBA" id="ARBA00004141"/>
    </source>
</evidence>
<feature type="transmembrane region" description="Helical" evidence="7">
    <location>
        <begin position="212"/>
        <end position="236"/>
    </location>
</feature>
<feature type="transmembrane region" description="Helical" evidence="7">
    <location>
        <begin position="137"/>
        <end position="159"/>
    </location>
</feature>
<feature type="transmembrane region" description="Helical" evidence="7">
    <location>
        <begin position="312"/>
        <end position="328"/>
    </location>
</feature>
<feature type="transmembrane region" description="Helical" evidence="7">
    <location>
        <begin position="378"/>
        <end position="404"/>
    </location>
</feature>
<comment type="subcellular location">
    <subcellularLocation>
        <location evidence="1">Membrane</location>
        <topology evidence="1">Multi-pass membrane protein</topology>
    </subcellularLocation>
</comment>
<feature type="transmembrane region" description="Helical" evidence="7">
    <location>
        <begin position="334"/>
        <end position="358"/>
    </location>
</feature>
<evidence type="ECO:0000256" key="7">
    <source>
        <dbReference type="SAM" id="Phobius"/>
    </source>
</evidence>
<organism evidence="8 9">
    <name type="scientific">Pseudocercospora fuligena</name>
    <dbReference type="NCBI Taxonomy" id="685502"/>
    <lineage>
        <taxon>Eukaryota</taxon>
        <taxon>Fungi</taxon>
        <taxon>Dikarya</taxon>
        <taxon>Ascomycota</taxon>
        <taxon>Pezizomycotina</taxon>
        <taxon>Dothideomycetes</taxon>
        <taxon>Dothideomycetidae</taxon>
        <taxon>Mycosphaerellales</taxon>
        <taxon>Mycosphaerellaceae</taxon>
        <taxon>Pseudocercospora</taxon>
    </lineage>
</organism>
<dbReference type="PANTHER" id="PTHR30618">
    <property type="entry name" value="NCS1 FAMILY PURINE/PYRIMIDINE TRANSPORTER"/>
    <property type="match status" value="1"/>
</dbReference>
<feature type="region of interest" description="Disordered" evidence="6">
    <location>
        <begin position="465"/>
        <end position="486"/>
    </location>
</feature>
<comment type="similarity">
    <text evidence="2">Belongs to the purine-cytosine permease (2.A.39) family.</text>
</comment>
<dbReference type="OrthoDB" id="2018619at2759"/>
<dbReference type="InterPro" id="IPR001248">
    <property type="entry name" value="Pur-cyt_permease"/>
</dbReference>
<feature type="transmembrane region" description="Helical" evidence="7">
    <location>
        <begin position="83"/>
        <end position="105"/>
    </location>
</feature>
<keyword evidence="5 7" id="KW-0472">Membrane</keyword>
<gene>
    <name evidence="8" type="ORF">HII31_04736</name>
</gene>
<feature type="transmembrane region" description="Helical" evidence="7">
    <location>
        <begin position="111"/>
        <end position="130"/>
    </location>
</feature>
<accession>A0A8H6RJZ3</accession>
<dbReference type="AlphaFoldDB" id="A0A8H6RJZ3"/>
<reference evidence="8" key="1">
    <citation type="submission" date="2020-04" db="EMBL/GenBank/DDBJ databases">
        <title>Draft genome resource of the tomato pathogen Pseudocercospora fuligena.</title>
        <authorList>
            <person name="Zaccaron A."/>
        </authorList>
    </citation>
    <scope>NUCLEOTIDE SEQUENCE</scope>
    <source>
        <strain evidence="8">PF001</strain>
    </source>
</reference>
<dbReference type="GO" id="GO:0015205">
    <property type="term" value="F:nucleobase transmembrane transporter activity"/>
    <property type="evidence" value="ECO:0007669"/>
    <property type="project" value="TreeGrafter"/>
</dbReference>
<dbReference type="Pfam" id="PF02133">
    <property type="entry name" value="Transp_cyt_pur"/>
    <property type="match status" value="2"/>
</dbReference>
<evidence type="ECO:0000256" key="5">
    <source>
        <dbReference type="ARBA" id="ARBA00023136"/>
    </source>
</evidence>
<evidence type="ECO:0000313" key="8">
    <source>
        <dbReference type="EMBL" id="KAF7193846.1"/>
    </source>
</evidence>
<dbReference type="Proteomes" id="UP000660729">
    <property type="component" value="Unassembled WGS sequence"/>
</dbReference>
<dbReference type="PANTHER" id="PTHR30618:SF15">
    <property type="entry name" value="NICOTINAMIDE RIBOSIDE TRANSPORTER 1-RELATED"/>
    <property type="match status" value="1"/>
</dbReference>
<keyword evidence="9" id="KW-1185">Reference proteome</keyword>
<feature type="compositionally biased region" description="Basic and acidic residues" evidence="6">
    <location>
        <begin position="477"/>
        <end position="486"/>
    </location>
</feature>
<evidence type="ECO:0000313" key="9">
    <source>
        <dbReference type="Proteomes" id="UP000660729"/>
    </source>
</evidence>
<sequence>MRVSSETKARLRYWSKRLECPVDENAEYHNTYWCNRDLIPIPEDRRTWTWQDYFGYWVICGVNTTAWASASSLHALGLSVQQAMGVMVGVALISAIIAVLAGWPASANVDTASLISFFIFLVIFLPILMIPPEKLQWPLRVTFVMMLATMFGMLAWSISTAGSIGHLMHMPATVKGSKLSWATIYALQSIIGAQASGCLGQSDWTRYAKTHNAALLGQLVAAPILICVTAVCGLLITSATNDLYGVATWNPFELLLLIQQRSLSPAARAGTFFAGLGFFLDQLALCVILNCVSGRMDIAALCPKWMNIRRGGYLMSIISVAIVPWNYVTKPTTFITVLSGWSVFLSPMTGIVIGDYFLVRRQDYHLGDLYSGNTSSAYWYAAGFNWRGIIAWCIGIAPTLAGFVRAVKETRDDTSAWDHLYDMTYFYGFCSACFVHVGLHWLFPGPRQTGHSEFVLREHAEMVRDGEYSPSPEVESQEVHPDKPFA</sequence>
<evidence type="ECO:0000256" key="4">
    <source>
        <dbReference type="ARBA" id="ARBA00022989"/>
    </source>
</evidence>
<proteinExistence type="inferred from homology"/>
<feature type="transmembrane region" description="Helical" evidence="7">
    <location>
        <begin position="272"/>
        <end position="292"/>
    </location>
</feature>